<comment type="caution">
    <text evidence="6">The sequence shown here is derived from an EMBL/GenBank/DDBJ whole genome shotgun (WGS) entry which is preliminary data.</text>
</comment>
<keyword evidence="3 5" id="KW-1133">Transmembrane helix</keyword>
<dbReference type="Proteomes" id="UP001222325">
    <property type="component" value="Unassembled WGS sequence"/>
</dbReference>
<dbReference type="AlphaFoldDB" id="A0AAD6UAC7"/>
<dbReference type="GO" id="GO:0032259">
    <property type="term" value="P:methylation"/>
    <property type="evidence" value="ECO:0007669"/>
    <property type="project" value="UniProtKB-KW"/>
</dbReference>
<evidence type="ECO:0000313" key="7">
    <source>
        <dbReference type="Proteomes" id="UP001222325"/>
    </source>
</evidence>
<name>A0AAD6UAC7_9AGAR</name>
<evidence type="ECO:0000313" key="6">
    <source>
        <dbReference type="EMBL" id="KAJ7097031.1"/>
    </source>
</evidence>
<dbReference type="PANTHER" id="PTHR12714">
    <property type="entry name" value="PROTEIN-S ISOPRENYLCYSTEINE O-METHYLTRANSFERASE"/>
    <property type="match status" value="1"/>
</dbReference>
<dbReference type="GO" id="GO:0004671">
    <property type="term" value="F:protein C-terminal S-isoprenylcysteine carboxyl O-methyltransferase activity"/>
    <property type="evidence" value="ECO:0007669"/>
    <property type="project" value="UniProtKB-EC"/>
</dbReference>
<evidence type="ECO:0000256" key="3">
    <source>
        <dbReference type="ARBA" id="ARBA00022989"/>
    </source>
</evidence>
<proteinExistence type="inferred from homology"/>
<dbReference type="Gene3D" id="1.20.120.1630">
    <property type="match status" value="1"/>
</dbReference>
<keyword evidence="5" id="KW-0256">Endoplasmic reticulum</keyword>
<dbReference type="Pfam" id="PF04140">
    <property type="entry name" value="ICMT"/>
    <property type="match status" value="1"/>
</dbReference>
<evidence type="ECO:0000256" key="2">
    <source>
        <dbReference type="ARBA" id="ARBA00022692"/>
    </source>
</evidence>
<feature type="transmembrane region" description="Helical" evidence="5">
    <location>
        <begin position="111"/>
        <end position="131"/>
    </location>
</feature>
<accession>A0AAD6UAC7</accession>
<keyword evidence="5" id="KW-0489">Methyltransferase</keyword>
<keyword evidence="5" id="KW-0949">S-adenosyl-L-methionine</keyword>
<sequence>MAEDRESEVVGERRRINHPRSDFGCMASTQATSKILLLLLGAAFYDRASVPPTRPASAGEQLRADKKITLHERIMSYAIVPLWARCVYWTLSILEAAELYNKYSQGASVPPLTPTFLAGTAVLIAGTAIRIRCFRELGRHFTYAMSVRDNHSLVTSGPYGVVRHPAYTGGLLQIIGSTLVIFGADSWWSDIGYTTRLGTFLAGSSIVCGVIYAYACLRGAKEDEYLARTFGDQWKSWAQKVPYRYIPGIC</sequence>
<evidence type="ECO:0000256" key="5">
    <source>
        <dbReference type="RuleBase" id="RU362022"/>
    </source>
</evidence>
<evidence type="ECO:0000256" key="1">
    <source>
        <dbReference type="ARBA" id="ARBA00004141"/>
    </source>
</evidence>
<comment type="catalytic activity">
    <reaction evidence="5">
        <text>[protein]-C-terminal S-[(2E,6E)-farnesyl]-L-cysteine + S-adenosyl-L-methionine = [protein]-C-terminal S-[(2E,6E)-farnesyl]-L-cysteine methyl ester + S-adenosyl-L-homocysteine</text>
        <dbReference type="Rhea" id="RHEA:21672"/>
        <dbReference type="Rhea" id="RHEA-COMP:12125"/>
        <dbReference type="Rhea" id="RHEA-COMP:12126"/>
        <dbReference type="ChEBI" id="CHEBI:57856"/>
        <dbReference type="ChEBI" id="CHEBI:59789"/>
        <dbReference type="ChEBI" id="CHEBI:90510"/>
        <dbReference type="ChEBI" id="CHEBI:90511"/>
        <dbReference type="EC" id="2.1.1.100"/>
    </reaction>
</comment>
<reference evidence="6" key="1">
    <citation type="submission" date="2023-03" db="EMBL/GenBank/DDBJ databases">
        <title>Massive genome expansion in bonnet fungi (Mycena s.s.) driven by repeated elements and novel gene families across ecological guilds.</title>
        <authorList>
            <consortium name="Lawrence Berkeley National Laboratory"/>
            <person name="Harder C.B."/>
            <person name="Miyauchi S."/>
            <person name="Viragh M."/>
            <person name="Kuo A."/>
            <person name="Thoen E."/>
            <person name="Andreopoulos B."/>
            <person name="Lu D."/>
            <person name="Skrede I."/>
            <person name="Drula E."/>
            <person name="Henrissat B."/>
            <person name="Morin E."/>
            <person name="Kohler A."/>
            <person name="Barry K."/>
            <person name="LaButti K."/>
            <person name="Morin E."/>
            <person name="Salamov A."/>
            <person name="Lipzen A."/>
            <person name="Mereny Z."/>
            <person name="Hegedus B."/>
            <person name="Baldrian P."/>
            <person name="Stursova M."/>
            <person name="Weitz H."/>
            <person name="Taylor A."/>
            <person name="Grigoriev I.V."/>
            <person name="Nagy L.G."/>
            <person name="Martin F."/>
            <person name="Kauserud H."/>
        </authorList>
    </citation>
    <scope>NUCLEOTIDE SEQUENCE</scope>
    <source>
        <strain evidence="6">CBHHK173m</strain>
    </source>
</reference>
<gene>
    <name evidence="6" type="ORF">B0H15DRAFT_824610</name>
</gene>
<dbReference type="InterPro" id="IPR007269">
    <property type="entry name" value="ICMT_MeTrfase"/>
</dbReference>
<comment type="subcellular location">
    <subcellularLocation>
        <location evidence="5">Endoplasmic reticulum membrane</location>
        <topology evidence="5">Multi-pass membrane protein</topology>
    </subcellularLocation>
    <subcellularLocation>
        <location evidence="1">Membrane</location>
        <topology evidence="1">Multi-pass membrane protein</topology>
    </subcellularLocation>
</comment>
<comment type="similarity">
    <text evidence="5">Belongs to the class VI-like SAM-binding methyltransferase superfamily. Isoprenylcysteine carboxyl methyltransferase family.</text>
</comment>
<dbReference type="EMBL" id="JARJCN010000010">
    <property type="protein sequence ID" value="KAJ7097031.1"/>
    <property type="molecule type" value="Genomic_DNA"/>
</dbReference>
<dbReference type="GO" id="GO:0005789">
    <property type="term" value="C:endoplasmic reticulum membrane"/>
    <property type="evidence" value="ECO:0007669"/>
    <property type="project" value="UniProtKB-SubCell"/>
</dbReference>
<feature type="transmembrane region" description="Helical" evidence="5">
    <location>
        <begin position="74"/>
        <end position="91"/>
    </location>
</feature>
<feature type="transmembrane region" description="Helical" evidence="5">
    <location>
        <begin position="196"/>
        <end position="217"/>
    </location>
</feature>
<organism evidence="6 7">
    <name type="scientific">Mycena belliarum</name>
    <dbReference type="NCBI Taxonomy" id="1033014"/>
    <lineage>
        <taxon>Eukaryota</taxon>
        <taxon>Fungi</taxon>
        <taxon>Dikarya</taxon>
        <taxon>Basidiomycota</taxon>
        <taxon>Agaricomycotina</taxon>
        <taxon>Agaricomycetes</taxon>
        <taxon>Agaricomycetidae</taxon>
        <taxon>Agaricales</taxon>
        <taxon>Marasmiineae</taxon>
        <taxon>Mycenaceae</taxon>
        <taxon>Mycena</taxon>
    </lineage>
</organism>
<keyword evidence="4 5" id="KW-0472">Membrane</keyword>
<keyword evidence="2 5" id="KW-0812">Transmembrane</keyword>
<keyword evidence="5" id="KW-0808">Transferase</keyword>
<dbReference type="EC" id="2.1.1.100" evidence="5"/>
<evidence type="ECO:0000256" key="4">
    <source>
        <dbReference type="ARBA" id="ARBA00023136"/>
    </source>
</evidence>
<dbReference type="PANTHER" id="PTHR12714:SF9">
    <property type="entry name" value="PROTEIN-S-ISOPRENYLCYSTEINE O-METHYLTRANSFERASE"/>
    <property type="match status" value="1"/>
</dbReference>
<feature type="transmembrane region" description="Helical" evidence="5">
    <location>
        <begin position="166"/>
        <end position="184"/>
    </location>
</feature>
<protein>
    <recommendedName>
        <fullName evidence="5">Protein-S-isoprenylcysteine O-methyltransferase</fullName>
        <ecNumber evidence="5">2.1.1.100</ecNumber>
    </recommendedName>
</protein>
<keyword evidence="7" id="KW-1185">Reference proteome</keyword>